<dbReference type="GO" id="GO:0009986">
    <property type="term" value="C:cell surface"/>
    <property type="evidence" value="ECO:0007669"/>
    <property type="project" value="UniProtKB-SubCell"/>
</dbReference>
<proteinExistence type="predicted"/>
<dbReference type="NCBIfam" id="TIGR02532">
    <property type="entry name" value="IV_pilin_GFxxxE"/>
    <property type="match status" value="1"/>
</dbReference>
<keyword evidence="2" id="KW-0178">Competence</keyword>
<dbReference type="Proteomes" id="UP001157946">
    <property type="component" value="Unassembled WGS sequence"/>
</dbReference>
<dbReference type="SUPFAM" id="SSF54523">
    <property type="entry name" value="Pili subunits"/>
    <property type="match status" value="1"/>
</dbReference>
<accession>A0AA45WLN1</accession>
<evidence type="ECO:0000313" key="3">
    <source>
        <dbReference type="EMBL" id="SMP11945.1"/>
    </source>
</evidence>
<protein>
    <submittedName>
        <fullName evidence="3">Prepilin-type N-terminal cleavage/methylation domain-containing protein</fullName>
    </submittedName>
</protein>
<dbReference type="InterPro" id="IPR012902">
    <property type="entry name" value="N_methyl_site"/>
</dbReference>
<dbReference type="Pfam" id="PF07963">
    <property type="entry name" value="N_methyl"/>
    <property type="match status" value="1"/>
</dbReference>
<reference evidence="3" key="1">
    <citation type="submission" date="2017-05" db="EMBL/GenBank/DDBJ databases">
        <authorList>
            <person name="Varghese N."/>
            <person name="Submissions S."/>
        </authorList>
    </citation>
    <scope>NUCLEOTIDE SEQUENCE</scope>
    <source>
        <strain evidence="3">DSM 45262</strain>
    </source>
</reference>
<dbReference type="RefSeq" id="WP_284724049.1">
    <property type="nucleotide sequence ID" value="NZ_FXTU01000002.1"/>
</dbReference>
<dbReference type="PROSITE" id="PS00409">
    <property type="entry name" value="PROKAR_NTER_METHYL"/>
    <property type="match status" value="1"/>
</dbReference>
<dbReference type="EMBL" id="FXTU01000002">
    <property type="protein sequence ID" value="SMP11945.1"/>
    <property type="molecule type" value="Genomic_DNA"/>
</dbReference>
<organism evidence="3 4">
    <name type="scientific">Laceyella tengchongensis</name>
    <dbReference type="NCBI Taxonomy" id="574699"/>
    <lineage>
        <taxon>Bacteria</taxon>
        <taxon>Bacillati</taxon>
        <taxon>Bacillota</taxon>
        <taxon>Bacilli</taxon>
        <taxon>Bacillales</taxon>
        <taxon>Thermoactinomycetaceae</taxon>
        <taxon>Laceyella</taxon>
    </lineage>
</organism>
<dbReference type="InterPro" id="IPR045584">
    <property type="entry name" value="Pilin-like"/>
</dbReference>
<comment type="caution">
    <text evidence="3">The sequence shown here is derived from an EMBL/GenBank/DDBJ whole genome shotgun (WGS) entry which is preliminary data.</text>
</comment>
<comment type="subcellular location">
    <subcellularLocation>
        <location evidence="1">Cell surface</location>
    </subcellularLocation>
</comment>
<sequence length="125" mass="14577">MNWRERGFTLVETMMAFLVFGVLTAFAVPLCRELNLQLHEQQMEMEMVRILEHKMESLASDVGLAGSGAEWLPGRTEGSGPYHVHWRTVEIEPRLYEVWVEVKGKDRGGKIHKKRWVTHRFVEAR</sequence>
<name>A0AA45WLN1_9BACL</name>
<dbReference type="GO" id="GO:0030420">
    <property type="term" value="P:establishment of competence for transformation"/>
    <property type="evidence" value="ECO:0007669"/>
    <property type="project" value="UniProtKB-KW"/>
</dbReference>
<evidence type="ECO:0000313" key="4">
    <source>
        <dbReference type="Proteomes" id="UP001157946"/>
    </source>
</evidence>
<evidence type="ECO:0000256" key="2">
    <source>
        <dbReference type="ARBA" id="ARBA00023287"/>
    </source>
</evidence>
<dbReference type="AlphaFoldDB" id="A0AA45WLN1"/>
<evidence type="ECO:0000256" key="1">
    <source>
        <dbReference type="ARBA" id="ARBA00004241"/>
    </source>
</evidence>
<keyword evidence="4" id="KW-1185">Reference proteome</keyword>
<gene>
    <name evidence="3" type="ORF">SAMN06265361_102300</name>
</gene>